<proteinExistence type="predicted"/>
<evidence type="ECO:0000256" key="1">
    <source>
        <dbReference type="ARBA" id="ARBA00001913"/>
    </source>
</evidence>
<sequence length="509" mass="55408">MGHKCISKPSPLQTLILSTILLFISPTSAMPGPDYGGHPRFICIPVPADTDPACFPSGGPVMGPSGAGHHAPPVGPPNNNGWWGMTEEAKTTILHLRESLVQQKETILDMRETIRELTTKLTLCEGSGPGIGAHNDHHGPPSHHGGAVSHLPYADNGHHGNQQGHHGNNNHALDAAGHYPGNGGHRLDSGHNNRGKDKHATPEDMISSKSPEELGRMLQALKERMDNLQQSRNTSTTYSSSLKELLQRKISALEQQMHHTAAALSSSPNHHDDSDHRLHSNNKLDSLLNNLHHTGTNSRKKTKTPDAFQIGFPMRTNYMYGKVKTTLLHEIFALTLCLWIKGGAGPGLGTPFSYSVPGQANELVLIEWGNNPMELLVDDKAVTLPLSISDGKWHHVCVTWSTRDGEWEAYQDGVKRGSGENLSAWHPIKPGGVFILGQEQDTLGGRFDATQAFMGDISDLQMWANVLTAHDIYSLASCNSHLSGDVITWSENVVELHGGVTKYPFDPCH</sequence>
<dbReference type="KEGG" id="snh:120030941"/>
<feature type="region of interest" description="Disordered" evidence="7">
    <location>
        <begin position="130"/>
        <end position="207"/>
    </location>
</feature>
<dbReference type="GO" id="GO:0046872">
    <property type="term" value="F:metal ion binding"/>
    <property type="evidence" value="ECO:0007669"/>
    <property type="project" value="UniProtKB-KW"/>
</dbReference>
<dbReference type="AlphaFoldDB" id="A0A8U0PWY7"/>
<evidence type="ECO:0000256" key="8">
    <source>
        <dbReference type="SAM" id="SignalP"/>
    </source>
</evidence>
<evidence type="ECO:0000256" key="6">
    <source>
        <dbReference type="PROSITE-ProRule" id="PRU01172"/>
    </source>
</evidence>
<dbReference type="PROSITE" id="PS00289">
    <property type="entry name" value="PTX_1"/>
    <property type="match status" value="1"/>
</dbReference>
<dbReference type="GeneID" id="120030941"/>
<dbReference type="InterPro" id="IPR030476">
    <property type="entry name" value="Pentaxin_CS"/>
</dbReference>
<evidence type="ECO:0000256" key="3">
    <source>
        <dbReference type="ARBA" id="ARBA00022837"/>
    </source>
</evidence>
<dbReference type="PANTHER" id="PTHR19277">
    <property type="entry name" value="PENTRAXIN"/>
    <property type="match status" value="1"/>
</dbReference>
<dbReference type="SMART" id="SM00159">
    <property type="entry name" value="PTX"/>
    <property type="match status" value="1"/>
</dbReference>
<dbReference type="CDD" id="cd00152">
    <property type="entry name" value="PTX"/>
    <property type="match status" value="1"/>
</dbReference>
<feature type="compositionally biased region" description="Low complexity" evidence="7">
    <location>
        <begin position="159"/>
        <end position="171"/>
    </location>
</feature>
<organism evidence="10 11">
    <name type="scientific">Salvelinus namaycush</name>
    <name type="common">Lake trout</name>
    <name type="synonym">Salmo namaycush</name>
    <dbReference type="NCBI Taxonomy" id="8040"/>
    <lineage>
        <taxon>Eukaryota</taxon>
        <taxon>Metazoa</taxon>
        <taxon>Chordata</taxon>
        <taxon>Craniata</taxon>
        <taxon>Vertebrata</taxon>
        <taxon>Euteleostomi</taxon>
        <taxon>Actinopterygii</taxon>
        <taxon>Neopterygii</taxon>
        <taxon>Teleostei</taxon>
        <taxon>Protacanthopterygii</taxon>
        <taxon>Salmoniformes</taxon>
        <taxon>Salmonidae</taxon>
        <taxon>Salmoninae</taxon>
        <taxon>Salvelinus</taxon>
    </lineage>
</organism>
<dbReference type="PANTHER" id="PTHR19277:SF3">
    <property type="entry name" value="NEURONAL PENTRAXIN-1-RELATED"/>
    <property type="match status" value="1"/>
</dbReference>
<keyword evidence="2" id="KW-0479">Metal-binding</keyword>
<gene>
    <name evidence="11" type="primary">LOC120030941</name>
</gene>
<dbReference type="InterPro" id="IPR013320">
    <property type="entry name" value="ConA-like_dom_sf"/>
</dbReference>
<keyword evidence="3" id="KW-0106">Calcium</keyword>
<dbReference type="InterPro" id="IPR001759">
    <property type="entry name" value="PTX_dom"/>
</dbReference>
<protein>
    <submittedName>
        <fullName evidence="11">Neuronal pentraxin-2-like</fullName>
    </submittedName>
</protein>
<dbReference type="InterPro" id="IPR051360">
    <property type="entry name" value="Neuronal_Pentraxin_Related"/>
</dbReference>
<dbReference type="FunFam" id="2.60.120.200:FF:000012">
    <property type="entry name" value="neuronal pentraxin receptor"/>
    <property type="match status" value="1"/>
</dbReference>
<keyword evidence="5" id="KW-0325">Glycoprotein</keyword>
<comment type="caution">
    <text evidence="6">Lacks conserved residue(s) required for the propagation of feature annotation.</text>
</comment>
<feature type="region of interest" description="Disordered" evidence="7">
    <location>
        <begin position="259"/>
        <end position="281"/>
    </location>
</feature>
<evidence type="ECO:0000313" key="10">
    <source>
        <dbReference type="Proteomes" id="UP000808372"/>
    </source>
</evidence>
<evidence type="ECO:0000256" key="5">
    <source>
        <dbReference type="ARBA" id="ARBA00023180"/>
    </source>
</evidence>
<dbReference type="SUPFAM" id="SSF49899">
    <property type="entry name" value="Concanavalin A-like lectins/glucanases"/>
    <property type="match status" value="1"/>
</dbReference>
<dbReference type="Gene3D" id="2.60.120.200">
    <property type="match status" value="1"/>
</dbReference>
<dbReference type="PROSITE" id="PS51828">
    <property type="entry name" value="PTX_2"/>
    <property type="match status" value="1"/>
</dbReference>
<keyword evidence="10" id="KW-1185">Reference proteome</keyword>
<dbReference type="RefSeq" id="XP_038832373.1">
    <property type="nucleotide sequence ID" value="XM_038976445.1"/>
</dbReference>
<dbReference type="Proteomes" id="UP000808372">
    <property type="component" value="Chromosome 37"/>
</dbReference>
<name>A0A8U0PWY7_SALNM</name>
<keyword evidence="8" id="KW-0732">Signal</keyword>
<feature type="chain" id="PRO_5035851352" evidence="8">
    <location>
        <begin position="30"/>
        <end position="509"/>
    </location>
</feature>
<keyword evidence="4" id="KW-1015">Disulfide bond</keyword>
<evidence type="ECO:0000313" key="11">
    <source>
        <dbReference type="RefSeq" id="XP_038832373.1"/>
    </source>
</evidence>
<evidence type="ECO:0000259" key="9">
    <source>
        <dbReference type="PROSITE" id="PS51828"/>
    </source>
</evidence>
<reference evidence="11" key="1">
    <citation type="submission" date="2025-08" db="UniProtKB">
        <authorList>
            <consortium name="RefSeq"/>
        </authorList>
    </citation>
    <scope>IDENTIFICATION</scope>
    <source>
        <tissue evidence="11">White muscle</tissue>
    </source>
</reference>
<evidence type="ECO:0000256" key="7">
    <source>
        <dbReference type="SAM" id="MobiDB-lite"/>
    </source>
</evidence>
<dbReference type="Pfam" id="PF00354">
    <property type="entry name" value="Pentaxin"/>
    <property type="match status" value="1"/>
</dbReference>
<feature type="compositionally biased region" description="Basic and acidic residues" evidence="7">
    <location>
        <begin position="269"/>
        <end position="278"/>
    </location>
</feature>
<evidence type="ECO:0000256" key="2">
    <source>
        <dbReference type="ARBA" id="ARBA00022723"/>
    </source>
</evidence>
<accession>A0A8U0PWY7</accession>
<comment type="cofactor">
    <cofactor evidence="1">
        <name>Ca(2+)</name>
        <dbReference type="ChEBI" id="CHEBI:29108"/>
    </cofactor>
</comment>
<dbReference type="PRINTS" id="PR00895">
    <property type="entry name" value="PENTAXIN"/>
</dbReference>
<feature type="compositionally biased region" description="Basic and acidic residues" evidence="7">
    <location>
        <begin position="185"/>
        <end position="202"/>
    </location>
</feature>
<evidence type="ECO:0000256" key="4">
    <source>
        <dbReference type="ARBA" id="ARBA00023157"/>
    </source>
</evidence>
<feature type="domain" description="Pentraxin (PTX)" evidence="9">
    <location>
        <begin position="306"/>
        <end position="508"/>
    </location>
</feature>
<feature type="signal peptide" evidence="8">
    <location>
        <begin position="1"/>
        <end position="29"/>
    </location>
</feature>